<evidence type="ECO:0000256" key="1">
    <source>
        <dbReference type="SAM" id="MobiDB-lite"/>
    </source>
</evidence>
<organism evidence="2 3">
    <name type="scientific">Cedecea colo</name>
    <dbReference type="NCBI Taxonomy" id="2552946"/>
    <lineage>
        <taxon>Bacteria</taxon>
        <taxon>Pseudomonadati</taxon>
        <taxon>Pseudomonadota</taxon>
        <taxon>Gammaproteobacteria</taxon>
        <taxon>Enterobacterales</taxon>
        <taxon>Enterobacteriaceae</taxon>
        <taxon>Cedecea</taxon>
    </lineage>
</organism>
<evidence type="ECO:0008006" key="4">
    <source>
        <dbReference type="Google" id="ProtNLM"/>
    </source>
</evidence>
<dbReference type="Pfam" id="PF02413">
    <property type="entry name" value="Caudo_TAP"/>
    <property type="match status" value="1"/>
</dbReference>
<feature type="compositionally biased region" description="Basic and acidic residues" evidence="1">
    <location>
        <begin position="30"/>
        <end position="40"/>
    </location>
</feature>
<evidence type="ECO:0000313" key="2">
    <source>
        <dbReference type="EMBL" id="NIY47069.1"/>
    </source>
</evidence>
<feature type="region of interest" description="Disordered" evidence="1">
    <location>
        <begin position="27"/>
        <end position="48"/>
    </location>
</feature>
<reference evidence="2 3" key="1">
    <citation type="journal article" date="2020" name="Microorganisms">
        <title>Polyphasic Characterisation of Cedecea colo sp. nov., a New Enteric Bacterium Isolated from the Koala Hindgut.</title>
        <authorList>
            <person name="Boath J.M."/>
            <person name="Dakhal S."/>
            <person name="Van T.T.H."/>
            <person name="Moore R.J."/>
            <person name="Dekiwadia C."/>
            <person name="Macreadie I.G."/>
        </authorList>
    </citation>
    <scope>NUCLEOTIDE SEQUENCE [LARGE SCALE GENOMIC DNA]</scope>
    <source>
        <strain evidence="2 3">ZA</strain>
    </source>
</reference>
<name>A0ABX0VK44_9ENTR</name>
<dbReference type="EMBL" id="SOYS01000002">
    <property type="protein sequence ID" value="NIY47069.1"/>
    <property type="molecule type" value="Genomic_DNA"/>
</dbReference>
<keyword evidence="3" id="KW-1185">Reference proteome</keyword>
<dbReference type="Proteomes" id="UP000697927">
    <property type="component" value="Unassembled WGS sequence"/>
</dbReference>
<dbReference type="InterPro" id="IPR003458">
    <property type="entry name" value="Phage_T4_Gp38_tail_assem"/>
</dbReference>
<protein>
    <recommendedName>
        <fullName evidence="4">Tail fiber assembly protein</fullName>
    </recommendedName>
</protein>
<proteinExistence type="predicted"/>
<comment type="caution">
    <text evidence="2">The sequence shown here is derived from an EMBL/GenBank/DDBJ whole genome shotgun (WGS) entry which is preliminary data.</text>
</comment>
<evidence type="ECO:0000313" key="3">
    <source>
        <dbReference type="Proteomes" id="UP000697927"/>
    </source>
</evidence>
<sequence length="108" mass="11829">MASSQLSAWPDAAVSVALLAIIKYGTGDNGVKDKEAERNAQPEAASQERNVLLDRTVKRIGPLQNAADLNIAAEEQQKVSLERGKYFLLLTRVDITTDPDILWPDKPV</sequence>
<gene>
    <name evidence="2" type="ORF">E2L00_05875</name>
</gene>
<accession>A0ABX0VK44</accession>